<dbReference type="PANTHER" id="PTHR33053">
    <property type="entry name" value="PROTEIN, PUTATIVE-RELATED"/>
    <property type="match status" value="1"/>
</dbReference>
<feature type="non-terminal residue" evidence="2">
    <location>
        <position position="1"/>
    </location>
</feature>
<name>A0A267DQH9_9PLAT</name>
<sequence length="655" mass="74248">TMDNKQSARSVRRAAHKRFASMLDEIAALPSDSLHGEEEADNAQGSANEEAAYTLSAEGEAGQEHNLQLEEEWAIEDEFAPEETDDDSEAEMDGQTIEQSLAEWALKFRVSAAALDSLLHLLHRAFPQLPLSARTLLQTPRKTATAPLSSGEFVYLGIRSNLPKDTQLEAPLKLSIGIDGLPIFKSKNEGFWPILGSFPQSCPFVIALFFGVNKPEVCGFLKDLVAELQDLKDQVVLEKVIADRPARALIKCIKGHSGYSSCDKCTIHGEYHQQVVFDELNCPSRTDASFREKHDPNHHIGDHPSPFEELPIDMVHAFPYDYMHLVLLGVMRRLFLYWIQGPLATRFGHRLVDCLSENLCSLRNYFPTEFARKPRSLSCLKFWKATEFRSFLLYSGVTVMNNTRGISRRILKNFLLLHSAIFILCDPLSNVVLIQYASQLLNHFISDCKTTYGSHMLVYNVHSLSHLANDCLRYGCLDNFSAFTFENFMQTLKKCVRGSRLPLIQCVNRIRELAVYEARVEALCTEAVVFKFLLADAHLPIGVSRFSCCIINGIRFSSNINDCHFFDREYCCYQICHFLTSGSSYEVVCKRYKKYSSAYDYPFDSRKIHVYCVSGLSSKLLTVPLSRMFRKACILPYQQTCLPTVCHSLEVISDY</sequence>
<evidence type="ECO:0008006" key="4">
    <source>
        <dbReference type="Google" id="ProtNLM"/>
    </source>
</evidence>
<dbReference type="AlphaFoldDB" id="A0A267DQH9"/>
<evidence type="ECO:0000313" key="3">
    <source>
        <dbReference type="Proteomes" id="UP000215902"/>
    </source>
</evidence>
<dbReference type="OrthoDB" id="10036512at2759"/>
<comment type="caution">
    <text evidence="2">The sequence shown here is derived from an EMBL/GenBank/DDBJ whole genome shotgun (WGS) entry which is preliminary data.</text>
</comment>
<accession>A0A267DQH9</accession>
<dbReference type="STRING" id="282301.A0A267DQH9"/>
<gene>
    <name evidence="2" type="ORF">BOX15_Mlig010901g1</name>
</gene>
<organism evidence="2 3">
    <name type="scientific">Macrostomum lignano</name>
    <dbReference type="NCBI Taxonomy" id="282301"/>
    <lineage>
        <taxon>Eukaryota</taxon>
        <taxon>Metazoa</taxon>
        <taxon>Spiralia</taxon>
        <taxon>Lophotrochozoa</taxon>
        <taxon>Platyhelminthes</taxon>
        <taxon>Rhabditophora</taxon>
        <taxon>Macrostomorpha</taxon>
        <taxon>Macrostomida</taxon>
        <taxon>Macrostomidae</taxon>
        <taxon>Macrostomum</taxon>
    </lineage>
</organism>
<evidence type="ECO:0000313" key="2">
    <source>
        <dbReference type="EMBL" id="PAA50792.1"/>
    </source>
</evidence>
<dbReference type="Proteomes" id="UP000215902">
    <property type="component" value="Unassembled WGS sequence"/>
</dbReference>
<feature type="region of interest" description="Disordered" evidence="1">
    <location>
        <begin position="30"/>
        <end position="64"/>
    </location>
</feature>
<keyword evidence="3" id="KW-1185">Reference proteome</keyword>
<protein>
    <recommendedName>
        <fullName evidence="4">Transposase domain-containing protein</fullName>
    </recommendedName>
</protein>
<dbReference type="PANTHER" id="PTHR33053:SF24">
    <property type="entry name" value="TRANSPOSASE DOMAIN-CONTAINING PROTEIN"/>
    <property type="match status" value="1"/>
</dbReference>
<dbReference type="EMBL" id="NIVC01003563">
    <property type="protein sequence ID" value="PAA50792.1"/>
    <property type="molecule type" value="Genomic_DNA"/>
</dbReference>
<proteinExistence type="predicted"/>
<reference evidence="2 3" key="1">
    <citation type="submission" date="2017-06" db="EMBL/GenBank/DDBJ databases">
        <title>A platform for efficient transgenesis in Macrostomum lignano, a flatworm model organism for stem cell research.</title>
        <authorList>
            <person name="Berezikov E."/>
        </authorList>
    </citation>
    <scope>NUCLEOTIDE SEQUENCE [LARGE SCALE GENOMIC DNA]</scope>
    <source>
        <strain evidence="2">DV1</strain>
        <tissue evidence="2">Whole organism</tissue>
    </source>
</reference>
<evidence type="ECO:0000256" key="1">
    <source>
        <dbReference type="SAM" id="MobiDB-lite"/>
    </source>
</evidence>